<evidence type="ECO:0000256" key="1">
    <source>
        <dbReference type="SAM" id="SignalP"/>
    </source>
</evidence>
<protein>
    <recommendedName>
        <fullName evidence="6">C-type lysozyme inhibitor domain-containing protein</fullName>
    </recommendedName>
</protein>
<feature type="signal peptide" evidence="1">
    <location>
        <begin position="1"/>
        <end position="21"/>
    </location>
</feature>
<evidence type="ECO:0008006" key="6">
    <source>
        <dbReference type="Google" id="ProtNLM"/>
    </source>
</evidence>
<dbReference type="Proteomes" id="UP001107960">
    <property type="component" value="Unassembled WGS sequence"/>
</dbReference>
<name>A0A9Q3USK5_9FLAO</name>
<gene>
    <name evidence="2" type="ORF">IEW27_09465</name>
    <name evidence="3" type="ORF">LNP80_08870</name>
</gene>
<reference evidence="2" key="3">
    <citation type="submission" date="2024-05" db="EMBL/GenBank/DDBJ databases">
        <title>Description of novel Chryseobacterium sp. strain C-2.</title>
        <authorList>
            <person name="Saticioglu I.B."/>
        </authorList>
    </citation>
    <scope>NUCLEOTIDE SEQUENCE</scope>
    <source>
        <strain evidence="2">C-2</strain>
    </source>
</reference>
<evidence type="ECO:0000313" key="4">
    <source>
        <dbReference type="Proteomes" id="UP000603715"/>
    </source>
</evidence>
<keyword evidence="1" id="KW-0732">Signal</keyword>
<dbReference type="EMBL" id="JACXXP010000009">
    <property type="protein sequence ID" value="MBD3904821.1"/>
    <property type="molecule type" value="Genomic_DNA"/>
</dbReference>
<dbReference type="Proteomes" id="UP000603715">
    <property type="component" value="Unassembled WGS sequence"/>
</dbReference>
<comment type="caution">
    <text evidence="3">The sequence shown here is derived from an EMBL/GenBank/DDBJ whole genome shotgun (WGS) entry which is preliminary data.</text>
</comment>
<accession>A0A9Q3USK5</accession>
<reference evidence="3" key="1">
    <citation type="submission" date="2021-11" db="EMBL/GenBank/DDBJ databases">
        <title>Description of novel Chryseobacterium species.</title>
        <authorList>
            <person name="Saticioglu I.B."/>
            <person name="Ay H."/>
            <person name="Altun S."/>
            <person name="Duman M."/>
        </authorList>
    </citation>
    <scope>NUCLEOTIDE SEQUENCE</scope>
    <source>
        <strain evidence="3">C-39</strain>
    </source>
</reference>
<keyword evidence="4" id="KW-1185">Reference proteome</keyword>
<evidence type="ECO:0000313" key="5">
    <source>
        <dbReference type="Proteomes" id="UP001107960"/>
    </source>
</evidence>
<feature type="chain" id="PRO_5040385484" description="C-type lysozyme inhibitor domain-containing protein" evidence="1">
    <location>
        <begin position="22"/>
        <end position="126"/>
    </location>
</feature>
<organism evidence="3 5">
    <name type="scientific">Chryseobacterium muglaense</name>
    <dbReference type="NCBI Taxonomy" id="2893752"/>
    <lineage>
        <taxon>Bacteria</taxon>
        <taxon>Pseudomonadati</taxon>
        <taxon>Bacteroidota</taxon>
        <taxon>Flavobacteriia</taxon>
        <taxon>Flavobacteriales</taxon>
        <taxon>Weeksellaceae</taxon>
        <taxon>Chryseobacterium group</taxon>
        <taxon>Chryseobacterium</taxon>
    </lineage>
</organism>
<sequence length="126" mass="14280">MKKILLAFIVILTISACKHSAKDPDTTPIKQETSTSQDEITKLTVYDRHGDEMEIITNNTKNTVAVRLSGKTYELHKNAENPGFSTSDNKYQFTENKHEVTFLQKDVDMVLFHGKKDQSTTKMASQ</sequence>
<evidence type="ECO:0000313" key="3">
    <source>
        <dbReference type="EMBL" id="MCC9034369.1"/>
    </source>
</evidence>
<reference evidence="4" key="2">
    <citation type="submission" date="2023-07" db="EMBL/GenBank/DDBJ databases">
        <title>Description of novel Chryseobacterium sp. strain C-2.</title>
        <authorList>
            <person name="Saticioglu I.B."/>
        </authorList>
    </citation>
    <scope>NUCLEOTIDE SEQUENCE [LARGE SCALE GENOMIC DNA]</scope>
    <source>
        <strain evidence="4">C-2</strain>
    </source>
</reference>
<evidence type="ECO:0000313" key="2">
    <source>
        <dbReference type="EMBL" id="MBD3904821.1"/>
    </source>
</evidence>
<proteinExistence type="predicted"/>
<dbReference type="RefSeq" id="WP_191179351.1">
    <property type="nucleotide sequence ID" value="NZ_JACXXP010000009.1"/>
</dbReference>
<dbReference type="EMBL" id="JAJJML010000001">
    <property type="protein sequence ID" value="MCC9034369.1"/>
    <property type="molecule type" value="Genomic_DNA"/>
</dbReference>
<dbReference type="AlphaFoldDB" id="A0A9Q3USK5"/>
<dbReference type="PROSITE" id="PS51257">
    <property type="entry name" value="PROKAR_LIPOPROTEIN"/>
    <property type="match status" value="1"/>
</dbReference>